<dbReference type="Proteomes" id="UP000194999">
    <property type="component" value="Unassembled WGS sequence"/>
</dbReference>
<comment type="caution">
    <text evidence="1">The sequence shown here is derived from an EMBL/GenBank/DDBJ whole genome shotgun (WGS) entry which is preliminary data.</text>
</comment>
<protein>
    <submittedName>
        <fullName evidence="1">Uncharacterized protein</fullName>
    </submittedName>
</protein>
<organism evidence="1 2">
    <name type="scientific">Acetobacter orientalis</name>
    <dbReference type="NCBI Taxonomy" id="146474"/>
    <lineage>
        <taxon>Bacteria</taxon>
        <taxon>Pseudomonadati</taxon>
        <taxon>Pseudomonadota</taxon>
        <taxon>Alphaproteobacteria</taxon>
        <taxon>Acetobacterales</taxon>
        <taxon>Acetobacteraceae</taxon>
        <taxon>Acetobacter</taxon>
    </lineage>
</organism>
<proteinExistence type="predicted"/>
<sequence length="90" mass="10013">MSDPVTFKNLLVGTRFKFASIPHGKTYKKVGPNQFRVANHPHLFRAENETQVLPLPNLPESVSNEFLPLTRASRGKRVASAKDIRKGEGA</sequence>
<name>A0A252B1K7_9PROT</name>
<evidence type="ECO:0000313" key="1">
    <source>
        <dbReference type="EMBL" id="OUI98235.1"/>
    </source>
</evidence>
<dbReference type="AlphaFoldDB" id="A0A252B1K7"/>
<dbReference type="RefSeq" id="WP_094755950.1">
    <property type="nucleotide sequence ID" value="NZ_JBDNZH010000029.1"/>
</dbReference>
<accession>A0A252B1K7</accession>
<dbReference type="EMBL" id="JOOY01000093">
    <property type="protein sequence ID" value="OUI98235.1"/>
    <property type="molecule type" value="Genomic_DNA"/>
</dbReference>
<gene>
    <name evidence="1" type="ORF">HK15_14085</name>
</gene>
<evidence type="ECO:0000313" key="2">
    <source>
        <dbReference type="Proteomes" id="UP000194999"/>
    </source>
</evidence>
<reference evidence="1 2" key="1">
    <citation type="submission" date="2014-06" db="EMBL/GenBank/DDBJ databases">
        <authorList>
            <person name="Ju J."/>
            <person name="Zhang J."/>
        </authorList>
    </citation>
    <scope>NUCLEOTIDE SEQUENCE [LARGE SCALE GENOMIC DNA]</scope>
    <source>
        <strain evidence="1">DmW_048</strain>
    </source>
</reference>